<evidence type="ECO:0000259" key="1">
    <source>
        <dbReference type="Pfam" id="PF01609"/>
    </source>
</evidence>
<protein>
    <recommendedName>
        <fullName evidence="1">Transposase IS4-like domain-containing protein</fullName>
    </recommendedName>
</protein>
<sequence>MADKTSEIPALKQLLAPYDLTGAVITADALHTQTGTAEWMRDRGAHYVLTVKNSQPVPE</sequence>
<dbReference type="Pfam" id="PF01609">
    <property type="entry name" value="DDE_Tnp_1"/>
    <property type="match status" value="1"/>
</dbReference>
<name>A0ABX4MA63_9ACTO</name>
<feature type="domain" description="Transposase IS4-like" evidence="1">
    <location>
        <begin position="4"/>
        <end position="54"/>
    </location>
</feature>
<dbReference type="Proteomes" id="UP000194577">
    <property type="component" value="Unassembled WGS sequence"/>
</dbReference>
<dbReference type="InterPro" id="IPR002559">
    <property type="entry name" value="Transposase_11"/>
</dbReference>
<organism evidence="2 3">
    <name type="scientific">Actinomyces ruminis</name>
    <dbReference type="NCBI Taxonomy" id="1937003"/>
    <lineage>
        <taxon>Bacteria</taxon>
        <taxon>Bacillati</taxon>
        <taxon>Actinomycetota</taxon>
        <taxon>Actinomycetes</taxon>
        <taxon>Actinomycetales</taxon>
        <taxon>Actinomycetaceae</taxon>
        <taxon>Actinomyces</taxon>
    </lineage>
</organism>
<gene>
    <name evidence="2" type="ORF">BW737_010325</name>
</gene>
<comment type="caution">
    <text evidence="2">The sequence shown here is derived from an EMBL/GenBank/DDBJ whole genome shotgun (WGS) entry which is preliminary data.</text>
</comment>
<accession>A0ABX4MA63</accession>
<dbReference type="EMBL" id="MTPX02000051">
    <property type="protein sequence ID" value="PHP52325.1"/>
    <property type="molecule type" value="Genomic_DNA"/>
</dbReference>
<reference evidence="2 3" key="1">
    <citation type="submission" date="2017-10" db="EMBL/GenBank/DDBJ databases">
        <title>Draft genome sequence of cellulolytic Actinomyces sp CtC72 isolated from cattle rumen fluid.</title>
        <authorList>
            <person name="Joshi A.J."/>
            <person name="Vasudevan G."/>
            <person name="Lanjekar V.B."/>
            <person name="Hivarkar S."/>
            <person name="Engineer A."/>
            <person name="Pore S.D."/>
            <person name="Dhakephalkar P.K."/>
            <person name="Dagar S."/>
        </authorList>
    </citation>
    <scope>NUCLEOTIDE SEQUENCE [LARGE SCALE GENOMIC DNA]</scope>
    <source>
        <strain evidence="3">CtC72</strain>
    </source>
</reference>
<keyword evidence="3" id="KW-1185">Reference proteome</keyword>
<proteinExistence type="predicted"/>
<evidence type="ECO:0000313" key="3">
    <source>
        <dbReference type="Proteomes" id="UP000194577"/>
    </source>
</evidence>
<evidence type="ECO:0000313" key="2">
    <source>
        <dbReference type="EMBL" id="PHP52325.1"/>
    </source>
</evidence>
<dbReference type="RefSeq" id="WP_086614344.1">
    <property type="nucleotide sequence ID" value="NZ_MTPX02000051.1"/>
</dbReference>